<evidence type="ECO:0008006" key="4">
    <source>
        <dbReference type="Google" id="ProtNLM"/>
    </source>
</evidence>
<feature type="transmembrane region" description="Helical" evidence="1">
    <location>
        <begin position="220"/>
        <end position="237"/>
    </location>
</feature>
<dbReference type="OrthoDB" id="8582979at2"/>
<organism evidence="2 3">
    <name type="scientific">Anaerosacchariphilus polymeriproducens</name>
    <dbReference type="NCBI Taxonomy" id="1812858"/>
    <lineage>
        <taxon>Bacteria</taxon>
        <taxon>Bacillati</taxon>
        <taxon>Bacillota</taxon>
        <taxon>Clostridia</taxon>
        <taxon>Lachnospirales</taxon>
        <taxon>Lachnospiraceae</taxon>
        <taxon>Anaerosacchariphilus</taxon>
    </lineage>
</organism>
<evidence type="ECO:0000313" key="3">
    <source>
        <dbReference type="Proteomes" id="UP000255036"/>
    </source>
</evidence>
<keyword evidence="1" id="KW-1133">Transmembrane helix</keyword>
<dbReference type="Pfam" id="PF06182">
    <property type="entry name" value="ABC2_membrane_6"/>
    <property type="match status" value="1"/>
</dbReference>
<dbReference type="PANTHER" id="PTHR36832:SF1">
    <property type="entry name" value="SLR1174 PROTEIN"/>
    <property type="match status" value="1"/>
</dbReference>
<feature type="transmembrane region" description="Helical" evidence="1">
    <location>
        <begin position="180"/>
        <end position="200"/>
    </location>
</feature>
<dbReference type="RefSeq" id="WP_115482920.1">
    <property type="nucleotide sequence ID" value="NZ_QRCT01000049.1"/>
</dbReference>
<keyword evidence="3" id="KW-1185">Reference proteome</keyword>
<gene>
    <name evidence="2" type="ORF">DWV06_14575</name>
</gene>
<reference evidence="2 3" key="1">
    <citation type="submission" date="2018-07" db="EMBL/GenBank/DDBJ databases">
        <title>Anaerosacharophilus polymeroproducens gen. nov. sp. nov., an anaerobic bacterium isolated from salt field.</title>
        <authorList>
            <person name="Kim W."/>
            <person name="Yang S.-H."/>
            <person name="Oh J."/>
            <person name="Lee J.-H."/>
            <person name="Kwon K.K."/>
        </authorList>
    </citation>
    <scope>NUCLEOTIDE SEQUENCE [LARGE SCALE GENOMIC DNA]</scope>
    <source>
        <strain evidence="2 3">MCWD5</strain>
    </source>
</reference>
<name>A0A371ASR9_9FIRM</name>
<dbReference type="EMBL" id="QRCT01000049">
    <property type="protein sequence ID" value="RDU22510.1"/>
    <property type="molecule type" value="Genomic_DNA"/>
</dbReference>
<feature type="transmembrane region" description="Helical" evidence="1">
    <location>
        <begin position="63"/>
        <end position="80"/>
    </location>
</feature>
<feature type="transmembrane region" description="Helical" evidence="1">
    <location>
        <begin position="26"/>
        <end position="43"/>
    </location>
</feature>
<keyword evidence="1" id="KW-0472">Membrane</keyword>
<evidence type="ECO:0000313" key="2">
    <source>
        <dbReference type="EMBL" id="RDU22510.1"/>
    </source>
</evidence>
<sequence length="292" mass="33372">MVSYLSKYSVFALNALKQKYAYRFKALMWSFSTLFNMLVQYYLWKSVYLELNGNFMGVAQNNYLTYISFGVVFYNITSCMENMNIAEDIKTGSISMNLSKPLNYKMMVFFRHIGSKMGEAIGLVPLMVVAFVLTGCKSMSLLGVLFFGVSTVLAIILFFLFSYLMGILTFWTTNYWGLQFFANSIMGLFSGQLVAISFYIELGKGTEFVTSSLSFLHHPGFMMCFNILGKIAYCLPFQSMYYTPMSILSGIIDKPSDILLHIFLQFFWIICLNALIHILWNKAQKKITIYGG</sequence>
<feature type="transmembrane region" description="Helical" evidence="1">
    <location>
        <begin position="117"/>
        <end position="135"/>
    </location>
</feature>
<feature type="transmembrane region" description="Helical" evidence="1">
    <location>
        <begin position="141"/>
        <end position="168"/>
    </location>
</feature>
<dbReference type="InterPro" id="IPR010390">
    <property type="entry name" value="ABC-2_transporter-like"/>
</dbReference>
<comment type="caution">
    <text evidence="2">The sequence shown here is derived from an EMBL/GenBank/DDBJ whole genome shotgun (WGS) entry which is preliminary data.</text>
</comment>
<proteinExistence type="predicted"/>
<evidence type="ECO:0000256" key="1">
    <source>
        <dbReference type="SAM" id="Phobius"/>
    </source>
</evidence>
<keyword evidence="1" id="KW-0812">Transmembrane</keyword>
<accession>A0A371ASR9</accession>
<dbReference type="AlphaFoldDB" id="A0A371ASR9"/>
<feature type="transmembrane region" description="Helical" evidence="1">
    <location>
        <begin position="258"/>
        <end position="280"/>
    </location>
</feature>
<dbReference type="Proteomes" id="UP000255036">
    <property type="component" value="Unassembled WGS sequence"/>
</dbReference>
<dbReference type="PANTHER" id="PTHR36832">
    <property type="entry name" value="SLR1174 PROTEIN-RELATED"/>
    <property type="match status" value="1"/>
</dbReference>
<protein>
    <recommendedName>
        <fullName evidence="4">ABC transporter permease</fullName>
    </recommendedName>
</protein>